<dbReference type="Proteomes" id="UP000008820">
    <property type="component" value="Chromosome 1"/>
</dbReference>
<evidence type="ECO:0000256" key="1">
    <source>
        <dbReference type="ARBA" id="ARBA00022473"/>
    </source>
</evidence>
<keyword evidence="2" id="KW-0805">Transcription regulation</keyword>
<dbReference type="InParanoid" id="A0A1S4F5B7"/>
<organism evidence="7 8">
    <name type="scientific">Aedes aegypti</name>
    <name type="common">Yellowfever mosquito</name>
    <name type="synonym">Culex aegypti</name>
    <dbReference type="NCBI Taxonomy" id="7159"/>
    <lineage>
        <taxon>Eukaryota</taxon>
        <taxon>Metazoa</taxon>
        <taxon>Ecdysozoa</taxon>
        <taxon>Arthropoda</taxon>
        <taxon>Hexapoda</taxon>
        <taxon>Insecta</taxon>
        <taxon>Pterygota</taxon>
        <taxon>Neoptera</taxon>
        <taxon>Endopterygota</taxon>
        <taxon>Diptera</taxon>
        <taxon>Nematocera</taxon>
        <taxon>Culicoidea</taxon>
        <taxon>Culicidae</taxon>
        <taxon>Culicinae</taxon>
        <taxon>Aedini</taxon>
        <taxon>Aedes</taxon>
        <taxon>Stegomyia</taxon>
    </lineage>
</organism>
<dbReference type="GO" id="GO:0000981">
    <property type="term" value="F:DNA-binding transcription factor activity, RNA polymerase II-specific"/>
    <property type="evidence" value="ECO:0007669"/>
    <property type="project" value="TreeGrafter"/>
</dbReference>
<evidence type="ECO:0000256" key="2">
    <source>
        <dbReference type="ARBA" id="ARBA00023015"/>
    </source>
</evidence>
<dbReference type="GO" id="GO:0000978">
    <property type="term" value="F:RNA polymerase II cis-regulatory region sequence-specific DNA binding"/>
    <property type="evidence" value="ECO:0007669"/>
    <property type="project" value="TreeGrafter"/>
</dbReference>
<dbReference type="PANTHER" id="PTHR20937:SF3">
    <property type="entry name" value="IP14615P"/>
    <property type="match status" value="1"/>
</dbReference>
<dbReference type="PROSITE" id="PS50888">
    <property type="entry name" value="BHLH"/>
    <property type="match status" value="1"/>
</dbReference>
<keyword evidence="8" id="KW-1185">Reference proteome</keyword>
<dbReference type="CDD" id="cd11390">
    <property type="entry name" value="bHLH_TS"/>
    <property type="match status" value="1"/>
</dbReference>
<dbReference type="SUPFAM" id="SSF47459">
    <property type="entry name" value="HLH, helix-loop-helix DNA-binding domain"/>
    <property type="match status" value="1"/>
</dbReference>
<feature type="region of interest" description="Disordered" evidence="6">
    <location>
        <begin position="1"/>
        <end position="53"/>
    </location>
</feature>
<proteinExistence type="predicted"/>
<evidence type="ECO:0000256" key="5">
    <source>
        <dbReference type="ARBA" id="ARBA00023242"/>
    </source>
</evidence>
<dbReference type="PANTHER" id="PTHR20937">
    <property type="entry name" value="IP14615P"/>
    <property type="match status" value="1"/>
</dbReference>
<reference evidence="7 8" key="1">
    <citation type="submission" date="2017-06" db="EMBL/GenBank/DDBJ databases">
        <title>Aedes aegypti genome working group (AGWG) sequencing and assembly.</title>
        <authorList>
            <consortium name="Aedes aegypti Genome Working Group (AGWG)"/>
            <person name="Matthews B.J."/>
        </authorList>
    </citation>
    <scope>NUCLEOTIDE SEQUENCE [LARGE SCALE GENOMIC DNA]</scope>
    <source>
        <strain evidence="7 8">LVP_AGWG</strain>
    </source>
</reference>
<keyword evidence="4" id="KW-0804">Transcription</keyword>
<dbReference type="EnsemblMetazoa" id="AAEL003613-RA">
    <property type="protein sequence ID" value="AAEL003613-PA"/>
    <property type="gene ID" value="AAEL003613"/>
</dbReference>
<dbReference type="InterPro" id="IPR036638">
    <property type="entry name" value="HLH_DNA-bd_sf"/>
</dbReference>
<dbReference type="Gene3D" id="4.10.280.10">
    <property type="entry name" value="Helix-loop-helix DNA-binding domain"/>
    <property type="match status" value="1"/>
</dbReference>
<gene>
    <name evidence="7" type="primary">5578695</name>
</gene>
<accession>A0A1S4F5B7</accession>
<evidence type="ECO:0000313" key="7">
    <source>
        <dbReference type="EnsemblMetazoa" id="AAEL003613-PA"/>
    </source>
</evidence>
<keyword evidence="3" id="KW-0238">DNA-binding</keyword>
<evidence type="ECO:0000256" key="6">
    <source>
        <dbReference type="SAM" id="MobiDB-lite"/>
    </source>
</evidence>
<dbReference type="SMART" id="SM00353">
    <property type="entry name" value="HLH"/>
    <property type="match status" value="1"/>
</dbReference>
<dbReference type="GO" id="GO:0046983">
    <property type="term" value="F:protein dimerization activity"/>
    <property type="evidence" value="ECO:0007669"/>
    <property type="project" value="InterPro"/>
</dbReference>
<name>A0A1S4F5B7_AEDAE</name>
<sequence>MNIADLIPVDLSNDHEYPSSSNSSLDVEVDSGNEHQTPSISTKDVEQRSSKEQQFVPSRVTCTGATMSSEKIQPRVLRSSSRTLYANSIPGNVLRITPPTTTPPETLLQVDSNVEASSIVTIDFANGECTGTSERIEAVGIGSKGYCTDTFTSANVRPLVSGYDPSSAVFLKSIGNANVLNQFDTSVWKKRALEMEKDYKKTACDRERTRMRDMNRAFDLLRSKLPRTKPSGKKYSKIECLRLAIQYIQHLRRELQYSTTPPAHTMDYCYDMPPYNSPPPVTQTAATTAYLNMDSNNNALHHIPAHNSQWYITSNSEGYSYYYLP</sequence>
<evidence type="ECO:0000313" key="8">
    <source>
        <dbReference type="Proteomes" id="UP000008820"/>
    </source>
</evidence>
<dbReference type="FunFam" id="4.10.280.10:FF:000090">
    <property type="entry name" value="Salivary gland-expressed bHLH"/>
    <property type="match status" value="1"/>
</dbReference>
<dbReference type="Pfam" id="PF00010">
    <property type="entry name" value="HLH"/>
    <property type="match status" value="1"/>
</dbReference>
<evidence type="ECO:0000256" key="4">
    <source>
        <dbReference type="ARBA" id="ARBA00023163"/>
    </source>
</evidence>
<dbReference type="InterPro" id="IPR011598">
    <property type="entry name" value="bHLH_dom"/>
</dbReference>
<reference evidence="7" key="2">
    <citation type="submission" date="2020-05" db="UniProtKB">
        <authorList>
            <consortium name="EnsemblMetazoa"/>
        </authorList>
    </citation>
    <scope>IDENTIFICATION</scope>
    <source>
        <strain evidence="7">LVP_AGWG</strain>
    </source>
</reference>
<protein>
    <submittedName>
        <fullName evidence="7">Uncharacterized protein</fullName>
    </submittedName>
</protein>
<dbReference type="GO" id="GO:0001707">
    <property type="term" value="P:mesoderm formation"/>
    <property type="evidence" value="ECO:0007669"/>
    <property type="project" value="TreeGrafter"/>
</dbReference>
<keyword evidence="5" id="KW-0539">Nucleus</keyword>
<dbReference type="GO" id="GO:0005634">
    <property type="term" value="C:nucleus"/>
    <property type="evidence" value="ECO:0007669"/>
    <property type="project" value="TreeGrafter"/>
</dbReference>
<dbReference type="AlphaFoldDB" id="A0A1S4F5B7"/>
<evidence type="ECO:0000256" key="3">
    <source>
        <dbReference type="ARBA" id="ARBA00023125"/>
    </source>
</evidence>
<dbReference type="VEuPathDB" id="VectorBase:AAEL003613"/>
<dbReference type="OrthoDB" id="9946827at2759"/>
<dbReference type="InterPro" id="IPR040259">
    <property type="entry name" value="Mesogenin/MesP"/>
</dbReference>
<keyword evidence="1" id="KW-0217">Developmental protein</keyword>